<gene>
    <name evidence="2" type="ORF">EGH23_00525</name>
</gene>
<dbReference type="Pfam" id="PF03205">
    <property type="entry name" value="MobB"/>
    <property type="match status" value="1"/>
</dbReference>
<dbReference type="Pfam" id="PF02391">
    <property type="entry name" value="MoaE"/>
    <property type="match status" value="1"/>
</dbReference>
<dbReference type="EC" id="2.8.1.12" evidence="2"/>
<dbReference type="RefSeq" id="WP_220578088.1">
    <property type="nucleotide sequence ID" value="NZ_RKLT01000001.1"/>
</dbReference>
<evidence type="ECO:0000259" key="1">
    <source>
        <dbReference type="Pfam" id="PF03205"/>
    </source>
</evidence>
<dbReference type="Gene3D" id="3.90.1170.40">
    <property type="entry name" value="Molybdopterin biosynthesis MoaE subunit"/>
    <property type="match status" value="1"/>
</dbReference>
<organism evidence="2 3">
    <name type="scientific">Haloarcula nitratireducens</name>
    <dbReference type="NCBI Taxonomy" id="2487749"/>
    <lineage>
        <taxon>Archaea</taxon>
        <taxon>Methanobacteriati</taxon>
        <taxon>Methanobacteriota</taxon>
        <taxon>Stenosarchaea group</taxon>
        <taxon>Halobacteria</taxon>
        <taxon>Halobacteriales</taxon>
        <taxon>Haloarculaceae</taxon>
        <taxon>Haloarcula</taxon>
    </lineage>
</organism>
<comment type="caution">
    <text evidence="2">The sequence shown here is derived from an EMBL/GenBank/DDBJ whole genome shotgun (WGS) entry which is preliminary data.</text>
</comment>
<dbReference type="NCBIfam" id="NF011061">
    <property type="entry name" value="PRK14493.1"/>
    <property type="match status" value="1"/>
</dbReference>
<dbReference type="SUPFAM" id="SSF54690">
    <property type="entry name" value="Molybdopterin synthase subunit MoaE"/>
    <property type="match status" value="1"/>
</dbReference>
<name>A0AAW4P5W9_9EURY</name>
<accession>A0AAW4P5W9</accession>
<dbReference type="GO" id="GO:0030366">
    <property type="term" value="F:molybdopterin synthase activity"/>
    <property type="evidence" value="ECO:0007669"/>
    <property type="project" value="UniProtKB-EC"/>
</dbReference>
<keyword evidence="3" id="KW-1185">Reference proteome</keyword>
<sequence length="292" mass="31711">MHVLRVVGPSDAGKTTLVERLTERLAEEGRVATVKHIDCDPDVDTEGKDTARHRAAGAEETYGVTSDGSWFATGGERSLPDLLDGFAPEYDYALVEGYGDAALPTVVLGGEGGDEADHDDEREYAGEILQRAPDADSADVEAVLDALGDAEPYETLESLVRRAKRSPDAEFSGAIATFTGRVRARDGPEDAATEFLEFEKYDGVAEEKMATISEELEAREGVYDVLLHHRTGVVEAGEDIVFVVVLAGHRAAAFETVEDGIDRLKAEVPLFKKEVTVDGEFWAHQHEEHGHD</sequence>
<dbReference type="SUPFAM" id="SSF52540">
    <property type="entry name" value="P-loop containing nucleoside triphosphate hydrolases"/>
    <property type="match status" value="1"/>
</dbReference>
<evidence type="ECO:0000313" key="3">
    <source>
        <dbReference type="Proteomes" id="UP001430455"/>
    </source>
</evidence>
<dbReference type="EMBL" id="RKLT01000001">
    <property type="protein sequence ID" value="MBX0293361.1"/>
    <property type="molecule type" value="Genomic_DNA"/>
</dbReference>
<dbReference type="NCBIfam" id="TIGR00176">
    <property type="entry name" value="mobB"/>
    <property type="match status" value="1"/>
</dbReference>
<dbReference type="GO" id="GO:0006777">
    <property type="term" value="P:Mo-molybdopterin cofactor biosynthetic process"/>
    <property type="evidence" value="ECO:0007669"/>
    <property type="project" value="InterPro"/>
</dbReference>
<dbReference type="CDD" id="cd00756">
    <property type="entry name" value="MoaE"/>
    <property type="match status" value="1"/>
</dbReference>
<dbReference type="AlphaFoldDB" id="A0AAW4P5W9"/>
<dbReference type="PANTHER" id="PTHR23404">
    <property type="entry name" value="MOLYBDOPTERIN SYNTHASE RELATED"/>
    <property type="match status" value="1"/>
</dbReference>
<dbReference type="GO" id="GO:0005525">
    <property type="term" value="F:GTP binding"/>
    <property type="evidence" value="ECO:0007669"/>
    <property type="project" value="InterPro"/>
</dbReference>
<keyword evidence="2" id="KW-0808">Transferase</keyword>
<dbReference type="InterPro" id="IPR027417">
    <property type="entry name" value="P-loop_NTPase"/>
</dbReference>
<evidence type="ECO:0000313" key="2">
    <source>
        <dbReference type="EMBL" id="MBX0293361.1"/>
    </source>
</evidence>
<dbReference type="Gene3D" id="3.40.50.300">
    <property type="entry name" value="P-loop containing nucleotide triphosphate hydrolases"/>
    <property type="match status" value="1"/>
</dbReference>
<dbReference type="InterPro" id="IPR003448">
    <property type="entry name" value="Mopterin_biosynth_MoaE"/>
</dbReference>
<dbReference type="InterPro" id="IPR036563">
    <property type="entry name" value="MoaE_sf"/>
</dbReference>
<dbReference type="InterPro" id="IPR004435">
    <property type="entry name" value="MobB_dom"/>
</dbReference>
<protein>
    <submittedName>
        <fullName evidence="2">Molybdopterin synthase</fullName>
        <ecNumber evidence="2">2.8.1.12</ecNumber>
    </submittedName>
</protein>
<feature type="domain" description="Molybdopterin-guanine dinucleotide biosynthesis protein B (MobB)" evidence="1">
    <location>
        <begin position="3"/>
        <end position="108"/>
    </location>
</feature>
<dbReference type="Proteomes" id="UP001430455">
    <property type="component" value="Unassembled WGS sequence"/>
</dbReference>
<proteinExistence type="predicted"/>
<reference evidence="2 3" key="1">
    <citation type="submission" date="2021-06" db="EMBL/GenBank/DDBJ databases">
        <title>Halomicroarcula sp. a new haloarchaeum isolated from saline soil.</title>
        <authorList>
            <person name="Duran-Viseras A."/>
            <person name="Sanchez-Porro C."/>
            <person name="Ventosa A."/>
        </authorList>
    </citation>
    <scope>NUCLEOTIDE SEQUENCE [LARGE SCALE GENOMIC DNA]</scope>
    <source>
        <strain evidence="2 3">F27</strain>
    </source>
</reference>